<dbReference type="InterPro" id="IPR001017">
    <property type="entry name" value="DH_E1"/>
</dbReference>
<dbReference type="InterPro" id="IPR029061">
    <property type="entry name" value="THDP-binding"/>
</dbReference>
<comment type="cofactor">
    <cofactor evidence="1">
        <name>thiamine diphosphate</name>
        <dbReference type="ChEBI" id="CHEBI:58937"/>
    </cofactor>
</comment>
<evidence type="ECO:0000256" key="2">
    <source>
        <dbReference type="ARBA" id="ARBA00023002"/>
    </source>
</evidence>
<proteinExistence type="predicted"/>
<dbReference type="EMBL" id="EU410957">
    <property type="protein sequence ID" value="ACA21555.1"/>
    <property type="molecule type" value="Genomic_DNA"/>
</dbReference>
<dbReference type="Pfam" id="PF00676">
    <property type="entry name" value="E1_dh"/>
    <property type="match status" value="1"/>
</dbReference>
<sequence length="319" mass="36772">MSLKNSIITKLLEEMYLVRMTDTHISEKYSEQKMRCPIHLSIGQEGPSAAMNLNLKKDDLSISYHRSHAHYLNKGGSLKKLIAELYGKKTGCSKGVGGSMHLIDLKKNFLGSTAIVSNSIPVGVGYAFSRKLKKSNSRVCIFLGDASTEEGVFYESVNFAALKNLPVIFFCENNKYSVYSNLDKRQPKFRKIFKMVKSLGVESYKINSFKPLEIYSFIRKKLKKNLKKPIFFEVDTYRYYEHCGPNLDDNLNYRPKKEVRLWKGRDPIKLTEKYGLKKNLINQDLINNIKKKIKKNIIKSFIEAEKDKPLKFKSLNKIL</sequence>
<evidence type="ECO:0000256" key="3">
    <source>
        <dbReference type="ARBA" id="ARBA00023052"/>
    </source>
</evidence>
<evidence type="ECO:0000313" key="7">
    <source>
        <dbReference type="EMBL" id="ACA21555.1"/>
    </source>
</evidence>
<dbReference type="PANTHER" id="PTHR11516:SF60">
    <property type="entry name" value="PYRUVATE DEHYDROGENASE E1 COMPONENT SUBUNIT ALPHA"/>
    <property type="match status" value="1"/>
</dbReference>
<dbReference type="CDD" id="cd02000">
    <property type="entry name" value="TPP_E1_PDC_ADC_BCADC"/>
    <property type="match status" value="1"/>
</dbReference>
<comment type="catalytic activity">
    <reaction evidence="5">
        <text>N(6)-[(R)-lipoyl]-L-lysyl-[protein] + pyruvate + H(+) = N(6)-[(R)-S(8)-acetyldihydrolipoyl]-L-lysyl-[protein] + CO2</text>
        <dbReference type="Rhea" id="RHEA:19189"/>
        <dbReference type="Rhea" id="RHEA-COMP:10474"/>
        <dbReference type="Rhea" id="RHEA-COMP:10478"/>
        <dbReference type="ChEBI" id="CHEBI:15361"/>
        <dbReference type="ChEBI" id="CHEBI:15378"/>
        <dbReference type="ChEBI" id="CHEBI:16526"/>
        <dbReference type="ChEBI" id="CHEBI:83099"/>
        <dbReference type="ChEBI" id="CHEBI:83111"/>
        <dbReference type="EC" id="1.2.4.1"/>
    </reaction>
</comment>
<evidence type="ECO:0000256" key="5">
    <source>
        <dbReference type="ARBA" id="ARBA00051231"/>
    </source>
</evidence>
<evidence type="ECO:0000256" key="1">
    <source>
        <dbReference type="ARBA" id="ARBA00001964"/>
    </source>
</evidence>
<keyword evidence="3" id="KW-0786">Thiamine pyrophosphate</keyword>
<organism evidence="7">
    <name type="scientific">Pelagibacter ubique</name>
    <dbReference type="NCBI Taxonomy" id="198252"/>
    <lineage>
        <taxon>Bacteria</taxon>
        <taxon>Pseudomonadati</taxon>
        <taxon>Pseudomonadota</taxon>
        <taxon>Alphaproteobacteria</taxon>
        <taxon>Candidatus Pelagibacterales</taxon>
        <taxon>Candidatus Pelagibacteraceae</taxon>
        <taxon>Candidatus Pelagibacter</taxon>
    </lineage>
</organism>
<dbReference type="AlphaFoldDB" id="B1A0Q6"/>
<comment type="function">
    <text evidence="4">The pyruvate dehydrogenase complex catalyzes the overall conversion of pyruvate to acetyl-CoA and CO(2). It contains multiple copies of three enzymatic components: pyruvate dehydrogenase (E1), dihydrolipoamide acetyltransferase (E2) and lipoamide dehydrogenase (E3).</text>
</comment>
<dbReference type="GO" id="GO:0004739">
    <property type="term" value="F:pyruvate dehydrogenase (acetyl-transferring) activity"/>
    <property type="evidence" value="ECO:0007669"/>
    <property type="project" value="UniProtKB-EC"/>
</dbReference>
<dbReference type="PANTHER" id="PTHR11516">
    <property type="entry name" value="PYRUVATE DEHYDROGENASE E1 COMPONENT, ALPHA SUBUNIT BACTERIAL AND ORGANELLAR"/>
    <property type="match status" value="1"/>
</dbReference>
<reference evidence="7" key="1">
    <citation type="journal article" date="2008" name="ISME J.">
        <title>A rare SAR11 fosmid clone confirming genetic variability in the 'Candidatus Pelagibacter ubique' genome.</title>
        <authorList>
            <person name="Gilbert J.A."/>
            <person name="Muhling M."/>
            <person name="Joint I."/>
        </authorList>
    </citation>
    <scope>NUCLEOTIDE SEQUENCE</scope>
</reference>
<dbReference type="GO" id="GO:0006086">
    <property type="term" value="P:pyruvate decarboxylation to acetyl-CoA"/>
    <property type="evidence" value="ECO:0007669"/>
    <property type="project" value="TreeGrafter"/>
</dbReference>
<dbReference type="Gene3D" id="3.40.50.970">
    <property type="match status" value="1"/>
</dbReference>
<dbReference type="SUPFAM" id="SSF52518">
    <property type="entry name" value="Thiamin diphosphate-binding fold (THDP-binding)"/>
    <property type="match status" value="1"/>
</dbReference>
<keyword evidence="2" id="KW-0560">Oxidoreductase</keyword>
<accession>B1A0Q6</accession>
<evidence type="ECO:0000259" key="6">
    <source>
        <dbReference type="Pfam" id="PF00676"/>
    </source>
</evidence>
<protein>
    <submittedName>
        <fullName evidence="7">Acetoin dehydrogenase alpha chain</fullName>
    </submittedName>
</protein>
<dbReference type="InterPro" id="IPR050642">
    <property type="entry name" value="PDH_E1_Alpha_Subunit"/>
</dbReference>
<name>B1A0Q6_PELUQ</name>
<feature type="domain" description="Dehydrogenase E1 component" evidence="6">
    <location>
        <begin position="15"/>
        <end position="311"/>
    </location>
</feature>
<evidence type="ECO:0000256" key="4">
    <source>
        <dbReference type="ARBA" id="ARBA00025211"/>
    </source>
</evidence>